<evidence type="ECO:0000259" key="2">
    <source>
        <dbReference type="PROSITE" id="PS50093"/>
    </source>
</evidence>
<dbReference type="Gene3D" id="2.60.40.10">
    <property type="entry name" value="Immunoglobulins"/>
    <property type="match status" value="6"/>
</dbReference>
<feature type="domain" description="PKD" evidence="2">
    <location>
        <begin position="346"/>
        <end position="409"/>
    </location>
</feature>
<dbReference type="SMART" id="SM00089">
    <property type="entry name" value="PKD"/>
    <property type="match status" value="3"/>
</dbReference>
<dbReference type="STRING" id="1703345.A3860_35155"/>
<dbReference type="Proteomes" id="UP000192796">
    <property type="component" value="Unassembled WGS sequence"/>
</dbReference>
<evidence type="ECO:0000313" key="4">
    <source>
        <dbReference type="Proteomes" id="UP000192796"/>
    </source>
</evidence>
<dbReference type="EMBL" id="LVYD01000068">
    <property type="protein sequence ID" value="OQP60012.1"/>
    <property type="molecule type" value="Genomic_DNA"/>
</dbReference>
<organism evidence="3 4">
    <name type="scientific">Niastella vici</name>
    <dbReference type="NCBI Taxonomy" id="1703345"/>
    <lineage>
        <taxon>Bacteria</taxon>
        <taxon>Pseudomonadati</taxon>
        <taxon>Bacteroidota</taxon>
        <taxon>Chitinophagia</taxon>
        <taxon>Chitinophagales</taxon>
        <taxon>Chitinophagaceae</taxon>
        <taxon>Niastella</taxon>
    </lineage>
</organism>
<gene>
    <name evidence="3" type="ORF">A3860_35155</name>
</gene>
<keyword evidence="4" id="KW-1185">Reference proteome</keyword>
<dbReference type="SUPFAM" id="SSF81296">
    <property type="entry name" value="E set domains"/>
    <property type="match status" value="1"/>
</dbReference>
<dbReference type="SUPFAM" id="SSF49299">
    <property type="entry name" value="PKD domain"/>
    <property type="match status" value="2"/>
</dbReference>
<evidence type="ECO:0000256" key="1">
    <source>
        <dbReference type="SAM" id="SignalP"/>
    </source>
</evidence>
<dbReference type="Pfam" id="PF18911">
    <property type="entry name" value="PKD_4"/>
    <property type="match status" value="1"/>
</dbReference>
<evidence type="ECO:0000313" key="3">
    <source>
        <dbReference type="EMBL" id="OQP60012.1"/>
    </source>
</evidence>
<sequence>MRVCRLNPNWISKICLSRTFLPLFLITISCIAVQAQAPSITSFTPNPVCQGSTITITGANFTNVSAVTCGNLNAASFTVNDANTITAVIADLATSGSVTVTNPSGTVTSSGTLNILSAPKPDLTDVGNPNAPFTNCNGNATYVLRVSNSSLATGSGNAYQINWGDNTAPFSATDWAPNAQTTHTYMAQGYFTITITITPQNGCTKSTTYQFYNGQNPLASFTTSASTTGLCIPATVEFVIGNWFNNSAGTTYKVIFGDGTPSVTLQHPLNTANTVQLLSHIYNTSSCPGAVDYTARLEANNGCFTTTYTLNQIIIRKKPVANFSFNPSPACVNSAICFTNQTTNGYSGNSSCNTNATFSWDFGDGTTSTAPTPPCHTYAAPGNYTVVLSAANAACGSDAISKTVIVVAPSPPPVVVSPVVYCQGKIATQLTATGTNLLWYTSATGGTGSPTAPTPSTITAGSTTYYVSQQLPNSCESARVPIVVTVNASPAAPAATTPVLLCQNQTAAPLTASGTGLLWYNGATGGTGSAMPPTPGTANVGNTNFYVSQTVNGCEGPRAVIAVSVSALPGAPAVSSPINYCQNQPAPVLTATGTGLLWYNAATGGTGSATPPTPSTATPGSTTYYVSQTTSCGEGPRASITVNVNASPSAAISYTPTVLCNVANTPTTPNPPIAVTQTGSAGGTYSVSPAGLSINTTTGEINPSGATPGNYTIRYTVPGTGGCTNFVATATVSVSGTPNASISYPGICTSDNPVRVALTGTAGGSFSAPGGLTIDQTTGTITPASSTAGTYTVTYSVLPSPPCPGFTTNTSVTVSQAPSAAISYSTATLCNVVNTVTTPNGPVSVTQTGTPGGTYSVSPAGLSINTTTGDINPSGATPGNYTIRYTVPGTGGCTNFVATATVSVSGTPNASISYPGICTSDNPVRVALTGTAGGSFSAPGGLTIDQTTGTITPASSTAGTYTVTYSVLPSPPCPGFTTNTSVTVSQAPSAAISYSTATLCNVVNTVTTPNGPVSVTQTGTPGGTYSVSPAGLSINTTTGDINPSGATPGNYTIRYTVPGTGGCTNFVATATVSVSGTPNASISYPGICTSDNPVRVALTGTAGGSFSAPGGLTIDQTTGTITPASSTAGTYTVTYSVLPSPPCPGFTTNTSVTVSQAPSAAISYSTATLCNVVNTVTTPNGPVSVTQTGTPGGTYSVSPAGLSINAATGAINPSGATAGVYTIKYSIPGSGSCTAYAITTTVTVNATPVATIQYPGSPYCRGNNTPQRVNLSGTTGGAFSAGAGLSINSSTGEINASLSTPGVYTVTYTIAAAPPCPGFVTTTTVQIDDSPVITFPAATQAICSGGTALFTPSSTVPNTTYNWRVTTPLPANVSGISTGSAGGANPILSLSFTNTGTTSQTLTIQVTPVNPGQNPCPGTPYTLTLIVNPIPPAPVIDTLHLCMGTPPVALSISSLPGTTIKWYDQNQVLLNAAPVINTTNPALLTYYVSQSYASGCESPKSKAVAMVHPTPVIVGSLYRDPTACGIPSGSIVLDLLDLNNNPIPNVPVTVYYTKFQTPLTYTGNTDAKGKVTIPLTAGTYSGISVETYGCSSQKIAPVFVLKDPSPPAQPVAGYNPPVCSGTPLTLTALSPTSTVAGPIDYVWAGHAFGPTPDTVKNTSITFSSASVADAGTYVVYATQNNCISLATSLLVEIKQAPSKPVIVTRTPLCVGDNLYLQAYSSIPGANPVLQYVWRGPGTGFPVNAPMAGINNVKVADGGIYSITVSSPQTGCSSTSDTLIQIGGYPIVKFARDSLVLPTGYLLPLTPAVTNAADPGILPMKIFTWTPAEDIACNDAVCGSPVATIKNNTCFIAKGTNIYGCSGADTLCVKVFCKESQVLIANAFTPRGAVPENTKLVVRATGIVSVKSFRVFNRWGRIVFEKNNFPPNDPSFGWDGQVNGKPGDTGVYIYTIDVMCENGVPYTYKGNVTLL</sequence>
<dbReference type="InterPro" id="IPR035986">
    <property type="entry name" value="PKD_dom_sf"/>
</dbReference>
<dbReference type="PROSITE" id="PS51257">
    <property type="entry name" value="PROKAR_LIPOPROTEIN"/>
    <property type="match status" value="1"/>
</dbReference>
<dbReference type="InterPro" id="IPR022409">
    <property type="entry name" value="PKD/Chitinase_dom"/>
</dbReference>
<name>A0A1V9FNU3_9BACT</name>
<reference evidence="3 4" key="1">
    <citation type="submission" date="2016-03" db="EMBL/GenBank/DDBJ databases">
        <title>Niastella vici sp. nov., isolated from farmland soil.</title>
        <authorList>
            <person name="Chen L."/>
            <person name="Wang D."/>
            <person name="Yang S."/>
            <person name="Wang G."/>
        </authorList>
    </citation>
    <scope>NUCLEOTIDE SEQUENCE [LARGE SCALE GENOMIC DNA]</scope>
    <source>
        <strain evidence="3 4">DJ57</strain>
    </source>
</reference>
<dbReference type="CDD" id="cd00146">
    <property type="entry name" value="PKD"/>
    <property type="match status" value="1"/>
</dbReference>
<feature type="domain" description="PKD" evidence="2">
    <location>
        <begin position="129"/>
        <end position="208"/>
    </location>
</feature>
<dbReference type="RefSeq" id="WP_081153751.1">
    <property type="nucleotide sequence ID" value="NZ_LVYD01000068.1"/>
</dbReference>
<comment type="caution">
    <text evidence="3">The sequence shown here is derived from an EMBL/GenBank/DDBJ whole genome shotgun (WGS) entry which is preliminary data.</text>
</comment>
<accession>A0A1V9FNU3</accession>
<feature type="chain" id="PRO_5013116817" description="PKD domain-containing protein" evidence="1">
    <location>
        <begin position="38"/>
        <end position="1970"/>
    </location>
</feature>
<dbReference type="InterPro" id="IPR000601">
    <property type="entry name" value="PKD_dom"/>
</dbReference>
<proteinExistence type="predicted"/>
<dbReference type="SUPFAM" id="SSF49373">
    <property type="entry name" value="Invasin/intimin cell-adhesion fragments"/>
    <property type="match status" value="1"/>
</dbReference>
<dbReference type="PROSITE" id="PS50093">
    <property type="entry name" value="PKD"/>
    <property type="match status" value="2"/>
</dbReference>
<dbReference type="InterPro" id="IPR008964">
    <property type="entry name" value="Invasin/intimin_cell_adhesion"/>
</dbReference>
<dbReference type="Pfam" id="PF19081">
    <property type="entry name" value="Ig_7"/>
    <property type="match status" value="4"/>
</dbReference>
<dbReference type="OrthoDB" id="7794186at2"/>
<feature type="signal peptide" evidence="1">
    <location>
        <begin position="1"/>
        <end position="37"/>
    </location>
</feature>
<dbReference type="InterPro" id="IPR044023">
    <property type="entry name" value="Ig_7"/>
</dbReference>
<dbReference type="Pfam" id="PF13585">
    <property type="entry name" value="CHU_C"/>
    <property type="match status" value="1"/>
</dbReference>
<protein>
    <recommendedName>
        <fullName evidence="2">PKD domain-containing protein</fullName>
    </recommendedName>
</protein>
<keyword evidence="1" id="KW-0732">Signal</keyword>
<dbReference type="InterPro" id="IPR013783">
    <property type="entry name" value="Ig-like_fold"/>
</dbReference>
<dbReference type="InterPro" id="IPR014756">
    <property type="entry name" value="Ig_E-set"/>
</dbReference>